<dbReference type="FunFam" id="1.10.10.1050:FF:000001">
    <property type="entry name" value="M7GpppN-mRNA hydrolase isoform 2"/>
    <property type="match status" value="1"/>
</dbReference>
<evidence type="ECO:0000256" key="9">
    <source>
        <dbReference type="ARBA" id="ARBA00022801"/>
    </source>
</evidence>
<dbReference type="GO" id="GO:0030145">
    <property type="term" value="F:manganese ion binding"/>
    <property type="evidence" value="ECO:0007669"/>
    <property type="project" value="InterPro"/>
</dbReference>
<name>A0A4S2KQ75_9HYME</name>
<dbReference type="SMART" id="SM01125">
    <property type="entry name" value="DCP2"/>
    <property type="match status" value="1"/>
</dbReference>
<dbReference type="EMBL" id="QBLH01002024">
    <property type="protein sequence ID" value="TGZ50127.1"/>
    <property type="molecule type" value="Genomic_DNA"/>
</dbReference>
<dbReference type="GO" id="GO:0000932">
    <property type="term" value="C:P-body"/>
    <property type="evidence" value="ECO:0007669"/>
    <property type="project" value="UniProtKB-SubCell"/>
</dbReference>
<dbReference type="Gene3D" id="3.40.50.300">
    <property type="entry name" value="P-loop containing nucleotide triphosphate hydrolases"/>
    <property type="match status" value="1"/>
</dbReference>
<evidence type="ECO:0000256" key="8">
    <source>
        <dbReference type="ARBA" id="ARBA00022723"/>
    </source>
</evidence>
<dbReference type="AlphaFoldDB" id="A0A4S2KQ75"/>
<keyword evidence="9" id="KW-0378">Hydrolase</keyword>
<evidence type="ECO:0000256" key="4">
    <source>
        <dbReference type="ARBA" id="ARBA00004201"/>
    </source>
</evidence>
<dbReference type="GO" id="GO:0019287">
    <property type="term" value="P:isopentenyl diphosphate biosynthetic process, mevalonate pathway"/>
    <property type="evidence" value="ECO:0007669"/>
    <property type="project" value="UniProtKB-UniPathway"/>
</dbReference>
<comment type="cofactor">
    <cofactor evidence="2">
        <name>Mg(2+)</name>
        <dbReference type="ChEBI" id="CHEBI:18420"/>
    </cofactor>
</comment>
<dbReference type="SUPFAM" id="SSF140586">
    <property type="entry name" value="Dcp2 domain-like"/>
    <property type="match status" value="1"/>
</dbReference>
<dbReference type="PANTHER" id="PTHR23114">
    <property type="entry name" value="M7GPPPN-MRNA HYDROLASE"/>
    <property type="match status" value="1"/>
</dbReference>
<dbReference type="UniPathway" id="UPA00057">
    <property type="reaction ID" value="UER00099"/>
</dbReference>
<dbReference type="PROSITE" id="PS51462">
    <property type="entry name" value="NUDIX"/>
    <property type="match status" value="1"/>
</dbReference>
<keyword evidence="8" id="KW-0479">Metal-binding</keyword>
<dbReference type="InterPro" id="IPR027417">
    <property type="entry name" value="P-loop_NTPase"/>
</dbReference>
<keyword evidence="20" id="KW-1185">Reference proteome</keyword>
<dbReference type="Gene3D" id="3.90.79.10">
    <property type="entry name" value="Nucleoside Triphosphate Pyrophosphohydrolase"/>
    <property type="match status" value="1"/>
</dbReference>
<keyword evidence="6" id="KW-0963">Cytoplasm</keyword>
<dbReference type="GO" id="GO:0006695">
    <property type="term" value="P:cholesterol biosynthetic process"/>
    <property type="evidence" value="ECO:0007669"/>
    <property type="project" value="InterPro"/>
</dbReference>
<evidence type="ECO:0000256" key="14">
    <source>
        <dbReference type="ARBA" id="ARBA00060003"/>
    </source>
</evidence>
<dbReference type="SUPFAM" id="SSF55811">
    <property type="entry name" value="Nudix"/>
    <property type="match status" value="1"/>
</dbReference>
<comment type="caution">
    <text evidence="19">The sequence shown here is derived from an EMBL/GenBank/DDBJ whole genome shotgun (WGS) entry which is preliminary data.</text>
</comment>
<dbReference type="FunFam" id="3.90.79.10:FF:000003">
    <property type="entry name" value="M7GpppN-mRNA hydrolase isoform 2"/>
    <property type="match status" value="1"/>
</dbReference>
<evidence type="ECO:0000256" key="12">
    <source>
        <dbReference type="ARBA" id="ARBA00023242"/>
    </source>
</evidence>
<evidence type="ECO:0000256" key="1">
    <source>
        <dbReference type="ARBA" id="ARBA00001936"/>
    </source>
</evidence>
<evidence type="ECO:0000256" key="10">
    <source>
        <dbReference type="ARBA" id="ARBA00022884"/>
    </source>
</evidence>
<dbReference type="STRING" id="300112.A0A4S2KQ75"/>
<evidence type="ECO:0000256" key="16">
    <source>
        <dbReference type="ARBA" id="ARBA00078183"/>
    </source>
</evidence>
<dbReference type="GO" id="GO:0000290">
    <property type="term" value="P:deadenylation-dependent decapping of nuclear-transcribed mRNA"/>
    <property type="evidence" value="ECO:0007669"/>
    <property type="project" value="InterPro"/>
</dbReference>
<evidence type="ECO:0000256" key="2">
    <source>
        <dbReference type="ARBA" id="ARBA00001946"/>
    </source>
</evidence>
<dbReference type="InterPro" id="IPR020084">
    <property type="entry name" value="NUDIX_hydrolase_CS"/>
</dbReference>
<evidence type="ECO:0000313" key="20">
    <source>
        <dbReference type="Proteomes" id="UP000310200"/>
    </source>
</evidence>
<dbReference type="CDD" id="cd03672">
    <property type="entry name" value="NUDIX_Dcp2p_Nudt20"/>
    <property type="match status" value="1"/>
</dbReference>
<accession>A0A4S2KQ75</accession>
<keyword evidence="10" id="KW-0694">RNA-binding</keyword>
<dbReference type="PANTHER" id="PTHR23114:SF17">
    <property type="entry name" value="M7GPPPN-MRNA HYDROLASE"/>
    <property type="match status" value="1"/>
</dbReference>
<evidence type="ECO:0000256" key="6">
    <source>
        <dbReference type="ARBA" id="ARBA00022490"/>
    </source>
</evidence>
<evidence type="ECO:0000256" key="3">
    <source>
        <dbReference type="ARBA" id="ARBA00004123"/>
    </source>
</evidence>
<dbReference type="GO" id="GO:0000184">
    <property type="term" value="P:nuclear-transcribed mRNA catabolic process, nonsense-mediated decay"/>
    <property type="evidence" value="ECO:0007669"/>
    <property type="project" value="InterPro"/>
</dbReference>
<keyword evidence="11" id="KW-0464">Manganese</keyword>
<dbReference type="InterPro" id="IPR005919">
    <property type="entry name" value="Pmev_kin_anim"/>
</dbReference>
<sequence length="736" mass="84867">MTLYTLIWANMATDRTLDARDVTKIASSSTKPARIFLFSGKRKSGKDYITDILYNRYHNDILSLFVDKHLVYAIYRIGSQRGTIIRLSGPIKSHWAKSLGLDIDQLLGHGEYKEKYRLEMVKWGEDMRRKDYGYFCRAAIDMCNARDKSVWIISDVRRKTDVKWFIENFGDACRTVRIVCPEEVRQKRGWVYTPGPNLIAAGIDDSETECDLDDVDNWDVVLENDDDSDVEAMLRQLLGLDNCGSSVYVALSALNVFFAGVHARLSIASRPVDDQKPSNGIMEHKIPSGILDDLSSRFIINVPEEERKDLVRICFQIELAHWFYLDFYCTEENPKLRSCGMKEFATHIFQHIPFLKPHVQHVDAVLEQWREYKQNVPTFGAIVLNEDMTKVLLVQSYWAKNSWGFPKGKVNEDEEPFLCAIREVLEETGFDISNLIDKNEYIESVINDQTVRLYIISGVQKDTKFQPKTRKEIKNVEWFAVADLPNTKKDMTPKVKIGVGPNAFFMVVPFVKRIKRWIQEKQQRERNAIATVRRQRHKSLGDVETVSKNKRQQQPLFHHFSTCPPQSEVPDFKIGRQSNTSPARSRRGVNDSKKDALKTAFKRNLFGDQEEDRSPTVKHLIDSPAQPCSFLIDPAIQSIKYNDFTYKAQPFEKEAKDSRKKSLPEGNIKSLLFGEAARKLQKDFKTIPPPPFVSLDSPSPLTKNYMGKPNNPTFEFRTKIWDNFSYDIQAILKVLK</sequence>
<dbReference type="Proteomes" id="UP000310200">
    <property type="component" value="Unassembled WGS sequence"/>
</dbReference>
<dbReference type="GO" id="GO:0140933">
    <property type="term" value="F:5'-(N(7)-methylguanosine 5'-triphospho)-[mRNA] hydrolase activity"/>
    <property type="evidence" value="ECO:0007669"/>
    <property type="project" value="UniProtKB-EC"/>
</dbReference>
<dbReference type="Pfam" id="PF05026">
    <property type="entry name" value="DCP2"/>
    <property type="match status" value="1"/>
</dbReference>
<dbReference type="GO" id="GO:0003723">
    <property type="term" value="F:RNA binding"/>
    <property type="evidence" value="ECO:0007669"/>
    <property type="project" value="UniProtKB-KW"/>
</dbReference>
<comment type="catalytic activity">
    <reaction evidence="13">
        <text>a 5'-end (N(7)-methyl 5'-triphosphoguanosine)-ribonucleoside in mRNA + H2O = N(7)-methyl-GDP + a 5'-end phospho-ribonucleoside in mRNA + 2 H(+)</text>
        <dbReference type="Rhea" id="RHEA:67484"/>
        <dbReference type="Rhea" id="RHEA-COMP:15692"/>
        <dbReference type="Rhea" id="RHEA-COMP:17167"/>
        <dbReference type="ChEBI" id="CHEBI:15377"/>
        <dbReference type="ChEBI" id="CHEBI:15378"/>
        <dbReference type="ChEBI" id="CHEBI:63714"/>
        <dbReference type="ChEBI" id="CHEBI:138282"/>
        <dbReference type="ChEBI" id="CHEBI:156461"/>
        <dbReference type="EC" id="3.6.1.62"/>
    </reaction>
    <physiologicalReaction direction="left-to-right" evidence="13">
        <dbReference type="Rhea" id="RHEA:67485"/>
    </physiologicalReaction>
</comment>
<dbReference type="Pfam" id="PF04275">
    <property type="entry name" value="P-mevalo_kinase"/>
    <property type="match status" value="1"/>
</dbReference>
<dbReference type="GO" id="GO:0004631">
    <property type="term" value="F:phosphomevalonate kinase activity"/>
    <property type="evidence" value="ECO:0007669"/>
    <property type="project" value="InterPro"/>
</dbReference>
<keyword evidence="12" id="KW-0539">Nucleus</keyword>
<organism evidence="19 20">
    <name type="scientific">Temnothorax longispinosus</name>
    <dbReference type="NCBI Taxonomy" id="300112"/>
    <lineage>
        <taxon>Eukaryota</taxon>
        <taxon>Metazoa</taxon>
        <taxon>Ecdysozoa</taxon>
        <taxon>Arthropoda</taxon>
        <taxon>Hexapoda</taxon>
        <taxon>Insecta</taxon>
        <taxon>Pterygota</taxon>
        <taxon>Neoptera</taxon>
        <taxon>Endopterygota</taxon>
        <taxon>Hymenoptera</taxon>
        <taxon>Apocrita</taxon>
        <taxon>Aculeata</taxon>
        <taxon>Formicoidea</taxon>
        <taxon>Formicidae</taxon>
        <taxon>Myrmicinae</taxon>
        <taxon>Temnothorax</taxon>
    </lineage>
</organism>
<evidence type="ECO:0000256" key="15">
    <source>
        <dbReference type="ARBA" id="ARBA00068566"/>
    </source>
</evidence>
<reference evidence="19 20" key="1">
    <citation type="journal article" date="2019" name="Philos. Trans. R. Soc. Lond., B, Biol. Sci.">
        <title>Ant behaviour and brain gene expression of defending hosts depend on the ecological success of the intruding social parasite.</title>
        <authorList>
            <person name="Kaur R."/>
            <person name="Stoldt M."/>
            <person name="Jongepier E."/>
            <person name="Feldmeyer B."/>
            <person name="Menzel F."/>
            <person name="Bornberg-Bauer E."/>
            <person name="Foitzik S."/>
        </authorList>
    </citation>
    <scope>NUCLEOTIDE SEQUENCE [LARGE SCALE GENOMIC DNA]</scope>
    <source>
        <tissue evidence="19">Whole body</tissue>
    </source>
</reference>
<dbReference type="InterPro" id="IPR000086">
    <property type="entry name" value="NUDIX_hydrolase_dom"/>
</dbReference>
<dbReference type="InterPro" id="IPR044099">
    <property type="entry name" value="Dcp2_NUDIX"/>
</dbReference>
<dbReference type="InterPro" id="IPR015797">
    <property type="entry name" value="NUDIX_hydrolase-like_dom_sf"/>
</dbReference>
<proteinExistence type="inferred from homology"/>
<dbReference type="InterPro" id="IPR007722">
    <property type="entry name" value="DCP2_BoxA"/>
</dbReference>
<dbReference type="InterPro" id="IPR036189">
    <property type="entry name" value="DCP2_BoxA_sf"/>
</dbReference>
<gene>
    <name evidence="19" type="ORF">DBV15_00813</name>
</gene>
<evidence type="ECO:0000256" key="11">
    <source>
        <dbReference type="ARBA" id="ARBA00023211"/>
    </source>
</evidence>
<dbReference type="GO" id="GO:0005634">
    <property type="term" value="C:nucleus"/>
    <property type="evidence" value="ECO:0007669"/>
    <property type="project" value="UniProtKB-SubCell"/>
</dbReference>
<comment type="similarity">
    <text evidence="5">Belongs to the Nudix hydrolase family. DCP2 subfamily.</text>
</comment>
<dbReference type="Gene3D" id="1.10.10.1050">
    <property type="entry name" value="Dcp2, box A domain"/>
    <property type="match status" value="1"/>
</dbReference>
<comment type="function">
    <text evidence="14">Decapping metalloenzyme that catalyzes the cleavage of the cap structure on mRNAs. Removes the 7-methyl guanine cap structure from mRNA molecules, yielding a 5'-phosphorylated mRNA fragment and 7m-GDP. Necessary for the degradation of mRNAs, both in normal mRNA turnover and in nonsense-mediated mRNA decay. Plays a role in replication-dependent histone mRNA degradation. Has higher activity towards mRNAs that lack a poly(A) tail. Has no activity towards a cap structure lacking an RNA moiety. The presence of a N(6)-methyladenosine methylation at the second transcribed position of mRNAs (N(6),2'-O-dimethyladenosine cap; m6A(m)) provides resistance to DCP2-mediated decapping. Blocks autophagy in nutrient-rich conditions by repressing the expression of ATG-related genes through degradation of their transcripts.</text>
</comment>
<comment type="subcellular location">
    <subcellularLocation>
        <location evidence="4">Cytoplasm</location>
        <location evidence="4">P-body</location>
    </subcellularLocation>
    <subcellularLocation>
        <location evidence="3">Nucleus</location>
    </subcellularLocation>
</comment>
<protein>
    <recommendedName>
        <fullName evidence="15">m7GpppN-mRNA hydrolase</fullName>
    </recommendedName>
    <alternativeName>
        <fullName evidence="16">mRNA-decapping enzyme 2</fullName>
    </alternativeName>
</protein>
<dbReference type="PROSITE" id="PS00893">
    <property type="entry name" value="NUDIX_BOX"/>
    <property type="match status" value="1"/>
</dbReference>
<keyword evidence="7" id="KW-0597">Phosphoprotein</keyword>
<evidence type="ECO:0000256" key="17">
    <source>
        <dbReference type="SAM" id="MobiDB-lite"/>
    </source>
</evidence>
<evidence type="ECO:0000256" key="7">
    <source>
        <dbReference type="ARBA" id="ARBA00022553"/>
    </source>
</evidence>
<feature type="region of interest" description="Disordered" evidence="17">
    <location>
        <begin position="533"/>
        <end position="594"/>
    </location>
</feature>
<evidence type="ECO:0000313" key="19">
    <source>
        <dbReference type="EMBL" id="TGZ50127.1"/>
    </source>
</evidence>
<evidence type="ECO:0000256" key="13">
    <source>
        <dbReference type="ARBA" id="ARBA00047661"/>
    </source>
</evidence>
<evidence type="ECO:0000256" key="5">
    <source>
        <dbReference type="ARBA" id="ARBA00005279"/>
    </source>
</evidence>
<comment type="cofactor">
    <cofactor evidence="1">
        <name>Mn(2+)</name>
        <dbReference type="ChEBI" id="CHEBI:29035"/>
    </cofactor>
</comment>
<evidence type="ECO:0000259" key="18">
    <source>
        <dbReference type="PROSITE" id="PS51462"/>
    </source>
</evidence>
<feature type="domain" description="Nudix hydrolase" evidence="18">
    <location>
        <begin position="374"/>
        <end position="505"/>
    </location>
</feature>
<dbReference type="Pfam" id="PF00293">
    <property type="entry name" value="NUDIX"/>
    <property type="match status" value="1"/>
</dbReference>